<dbReference type="InterPro" id="IPR032698">
    <property type="entry name" value="SirB1_N"/>
</dbReference>
<evidence type="ECO:0000259" key="2">
    <source>
        <dbReference type="Pfam" id="PF13369"/>
    </source>
</evidence>
<accession>A0A9D4TGY3</accession>
<dbReference type="EMBL" id="SIDB01000012">
    <property type="protein sequence ID" value="KAI3425219.1"/>
    <property type="molecule type" value="Genomic_DNA"/>
</dbReference>
<evidence type="ECO:0000313" key="3">
    <source>
        <dbReference type="EMBL" id="KAI3425219.1"/>
    </source>
</evidence>
<evidence type="ECO:0000313" key="4">
    <source>
        <dbReference type="Proteomes" id="UP001055712"/>
    </source>
</evidence>
<organism evidence="3 4">
    <name type="scientific">Chlorella vulgaris</name>
    <name type="common">Green alga</name>
    <dbReference type="NCBI Taxonomy" id="3077"/>
    <lineage>
        <taxon>Eukaryota</taxon>
        <taxon>Viridiplantae</taxon>
        <taxon>Chlorophyta</taxon>
        <taxon>core chlorophytes</taxon>
        <taxon>Trebouxiophyceae</taxon>
        <taxon>Chlorellales</taxon>
        <taxon>Chlorellaceae</taxon>
        <taxon>Chlorella clade</taxon>
        <taxon>Chlorella</taxon>
    </lineage>
</organism>
<comment type="caution">
    <text evidence="3">The sequence shown here is derived from an EMBL/GenBank/DDBJ whole genome shotgun (WGS) entry which is preliminary data.</text>
</comment>
<feature type="region of interest" description="Disordered" evidence="1">
    <location>
        <begin position="45"/>
        <end position="72"/>
    </location>
</feature>
<dbReference type="OrthoDB" id="507708at2759"/>
<keyword evidence="4" id="KW-1185">Reference proteome</keyword>
<dbReference type="PANTHER" id="PTHR31350:SF29">
    <property type="entry name" value="PROTEIN SIRB1 N-TERMINAL DOMAIN-CONTAINING PROTEIN"/>
    <property type="match status" value="1"/>
</dbReference>
<dbReference type="Pfam" id="PF13369">
    <property type="entry name" value="Transglut_core2"/>
    <property type="match status" value="1"/>
</dbReference>
<dbReference type="AlphaFoldDB" id="A0A9D4TGY3"/>
<evidence type="ECO:0000256" key="1">
    <source>
        <dbReference type="SAM" id="MobiDB-lite"/>
    </source>
</evidence>
<name>A0A9D4TGY3_CHLVU</name>
<sequence>MGARLQLSRPGASSIACAPSCSTSRTVQAPRACHRAARVLRLRTASRQKTPGYDSDEYPVSTPDYPRPRSNAGVADWASRQFRKSAPGNVAKACLLVSLEEEAAAQAAYAEADGLEANHANMRGGVGVASTWSLKRVHNMTNDVLNAFHARLRDLTPMPQPPALLKKASTLAPAVAGQPEVPETPHERHRRMVRSYPLELISAVNQVLFERHGYRRQQAHGDPRNSLLSHVLESGLGSPAAMAVLFQEVCRRSGLDLLPVALEGGRYFVLVPADDSVSLRAAGEAFVVDPYSQGMLLSASEVKELFAVEGELRPCSNAEMIAGVLTVLLELHWCAALGCPPEPLLSVPISLEVALGEYRDVEVQTRTGEADGKRYFTVNFLEGQAAQHSGGEGQWWPARAYNLQRAVVAARKRAWLLPGDLQAQLQYGLLLFFDKQYEEAWQEMGNVLKEARLEAAAGRAQPTFTAEEIQQLEVLLEKCRLLRGPKVLYHSREF</sequence>
<reference evidence="3" key="1">
    <citation type="journal article" date="2019" name="Plant J.">
        <title>Chlorella vulgaris genome assembly and annotation reveals the molecular basis for metabolic acclimation to high light conditions.</title>
        <authorList>
            <person name="Cecchin M."/>
            <person name="Marcolungo L."/>
            <person name="Rossato M."/>
            <person name="Girolomoni L."/>
            <person name="Cosentino E."/>
            <person name="Cuine S."/>
            <person name="Li-Beisson Y."/>
            <person name="Delledonne M."/>
            <person name="Ballottari M."/>
        </authorList>
    </citation>
    <scope>NUCLEOTIDE SEQUENCE</scope>
    <source>
        <strain evidence="3">211/11P</strain>
    </source>
</reference>
<dbReference type="PANTHER" id="PTHR31350">
    <property type="entry name" value="SI:DKEY-261L7.2"/>
    <property type="match status" value="1"/>
</dbReference>
<feature type="domain" description="Protein SirB1 N-terminal" evidence="2">
    <location>
        <begin position="190"/>
        <end position="307"/>
    </location>
</feature>
<dbReference type="Proteomes" id="UP001055712">
    <property type="component" value="Unassembled WGS sequence"/>
</dbReference>
<reference evidence="3" key="2">
    <citation type="submission" date="2020-11" db="EMBL/GenBank/DDBJ databases">
        <authorList>
            <person name="Cecchin M."/>
            <person name="Marcolungo L."/>
            <person name="Rossato M."/>
            <person name="Girolomoni L."/>
            <person name="Cosentino E."/>
            <person name="Cuine S."/>
            <person name="Li-Beisson Y."/>
            <person name="Delledonne M."/>
            <person name="Ballottari M."/>
        </authorList>
    </citation>
    <scope>NUCLEOTIDE SEQUENCE</scope>
    <source>
        <strain evidence="3">211/11P</strain>
        <tissue evidence="3">Whole cell</tissue>
    </source>
</reference>
<gene>
    <name evidence="3" type="ORF">D9Q98_008987</name>
</gene>
<proteinExistence type="predicted"/>
<protein>
    <recommendedName>
        <fullName evidence="2">Protein SirB1 N-terminal domain-containing protein</fullName>
    </recommendedName>
</protein>